<dbReference type="AlphaFoldDB" id="A0A7W3NHD1"/>
<evidence type="ECO:0000256" key="5">
    <source>
        <dbReference type="ARBA" id="ARBA00023239"/>
    </source>
</evidence>
<evidence type="ECO:0000256" key="1">
    <source>
        <dbReference type="ARBA" id="ARBA00004941"/>
    </source>
</evidence>
<evidence type="ECO:0000313" key="10">
    <source>
        <dbReference type="Proteomes" id="UP000543174"/>
    </source>
</evidence>
<dbReference type="GO" id="GO:0042450">
    <property type="term" value="P:L-arginine biosynthetic process via ornithine"/>
    <property type="evidence" value="ECO:0007669"/>
    <property type="project" value="UniProtKB-UniRule"/>
</dbReference>
<dbReference type="InterPro" id="IPR029419">
    <property type="entry name" value="Arg_succ_lyase_C"/>
</dbReference>
<dbReference type="EMBL" id="JACJHT010000025">
    <property type="protein sequence ID" value="MBA9043059.1"/>
    <property type="molecule type" value="Genomic_DNA"/>
</dbReference>
<dbReference type="InterPro" id="IPR020557">
    <property type="entry name" value="Fumarate_lyase_CS"/>
</dbReference>
<dbReference type="PROSITE" id="PS00163">
    <property type="entry name" value="FUMARATE_LYASES"/>
    <property type="match status" value="1"/>
</dbReference>
<dbReference type="PANTHER" id="PTHR43814:SF1">
    <property type="entry name" value="ARGININOSUCCINATE LYASE"/>
    <property type="match status" value="1"/>
</dbReference>
<dbReference type="GO" id="GO:0004056">
    <property type="term" value="F:argininosuccinate lyase activity"/>
    <property type="evidence" value="ECO:0007669"/>
    <property type="project" value="UniProtKB-UniRule"/>
</dbReference>
<evidence type="ECO:0000259" key="8">
    <source>
        <dbReference type="Pfam" id="PF14698"/>
    </source>
</evidence>
<evidence type="ECO:0000256" key="4">
    <source>
        <dbReference type="ARBA" id="ARBA00022605"/>
    </source>
</evidence>
<dbReference type="RefSeq" id="WP_057275045.1">
    <property type="nucleotide sequence ID" value="NZ_JACJHT010000025.1"/>
</dbReference>
<keyword evidence="5 6" id="KW-0456">Lyase</keyword>
<evidence type="ECO:0000313" key="9">
    <source>
        <dbReference type="EMBL" id="MBA9043059.1"/>
    </source>
</evidence>
<keyword evidence="6" id="KW-0963">Cytoplasm</keyword>
<protein>
    <recommendedName>
        <fullName evidence="2 6">Argininosuccinate lyase</fullName>
        <shortName evidence="6">ASAL</shortName>
        <ecNumber evidence="2 6">4.3.2.1</ecNumber>
    </recommendedName>
    <alternativeName>
        <fullName evidence="6">Arginosuccinase</fullName>
    </alternativeName>
</protein>
<reference evidence="9" key="1">
    <citation type="submission" date="2020-08" db="EMBL/GenBank/DDBJ databases">
        <title>Functional genomics of gut bacteria from endangered species of beetles.</title>
        <authorList>
            <person name="Carlos-Shanley C."/>
        </authorList>
    </citation>
    <scope>NUCLEOTIDE SEQUENCE [LARGE SCALE GENOMIC DNA]</scope>
    <source>
        <strain evidence="9">S00060</strain>
    </source>
</reference>
<comment type="catalytic activity">
    <reaction evidence="6">
        <text>2-(N(omega)-L-arginino)succinate = fumarate + L-arginine</text>
        <dbReference type="Rhea" id="RHEA:24020"/>
        <dbReference type="ChEBI" id="CHEBI:29806"/>
        <dbReference type="ChEBI" id="CHEBI:32682"/>
        <dbReference type="ChEBI" id="CHEBI:57472"/>
        <dbReference type="EC" id="4.3.2.1"/>
    </reaction>
</comment>
<dbReference type="Proteomes" id="UP000543174">
    <property type="component" value="Unassembled WGS sequence"/>
</dbReference>
<dbReference type="PRINTS" id="PR00145">
    <property type="entry name" value="ARGSUCLYASE"/>
</dbReference>
<proteinExistence type="inferred from homology"/>
<gene>
    <name evidence="6" type="primary">argH</name>
    <name evidence="9" type="ORF">HNP21_006237</name>
</gene>
<comment type="pathway">
    <text evidence="1 6">Amino-acid biosynthesis; L-arginine biosynthesis; L-arginine from L-ornithine and carbamoyl phosphate: step 3/3.</text>
</comment>
<name>A0A7W3NHD1_PRIAR</name>
<dbReference type="Gene3D" id="1.20.200.10">
    <property type="entry name" value="Fumarase/aspartase (Central domain)"/>
    <property type="match status" value="1"/>
</dbReference>
<dbReference type="InterPro" id="IPR022761">
    <property type="entry name" value="Fumarate_lyase_N"/>
</dbReference>
<dbReference type="FunFam" id="1.20.200.10:FF:000002">
    <property type="entry name" value="Argininosuccinate lyase"/>
    <property type="match status" value="1"/>
</dbReference>
<dbReference type="HAMAP" id="MF_00006">
    <property type="entry name" value="Arg_succ_lyase"/>
    <property type="match status" value="1"/>
</dbReference>
<dbReference type="InterPro" id="IPR024083">
    <property type="entry name" value="Fumarase/histidase_N"/>
</dbReference>
<dbReference type="NCBIfam" id="TIGR00838">
    <property type="entry name" value="argH"/>
    <property type="match status" value="1"/>
</dbReference>
<dbReference type="Pfam" id="PF00206">
    <property type="entry name" value="Lyase_1"/>
    <property type="match status" value="1"/>
</dbReference>
<sequence>MKLWGGRFRKEENKLMEDFNSSLQVDKRLYAEDIKGSIAHVKMLMKCRLLTDEEGENITEGLTSILEDIENEKLIVEGEFEDIHSFVETNLTERIGETAKKLHTARSRNDQVALDVRLYAKNKAGEVLKYINELQGNIEKKAEENNVIMPGYTHLQRAQVVTFQHHLMAYYSMLSRDKKRILNALEIMDESPLGCGALAGTTHTIDRELTAKDLGFSKPVDNFLDGVSDRDYLIELMSAFSIIMMHLSRLSEELILWSSQEFKFITIDDAYSTGSSIMPQKKNPDAAELTRGKTGRVYGSLISLLTTMKGLPLAYNKDLQEDKEVFFDSLDTTLACLQIMSNMISTIEVNSKNMKKAVKEGFLNATEVADYLVSKGVAFRDAHSIVGSIVIYCEDHKKAIEELTLEELRSLSSIIEEDIYEFIDYENILRKGIKITLLK</sequence>
<dbReference type="CDD" id="cd01359">
    <property type="entry name" value="Argininosuccinate_lyase"/>
    <property type="match status" value="1"/>
</dbReference>
<dbReference type="Gene3D" id="1.10.275.10">
    <property type="entry name" value="Fumarase/aspartase (N-terminal domain)"/>
    <property type="match status" value="1"/>
</dbReference>
<dbReference type="Pfam" id="PF14698">
    <property type="entry name" value="ASL_C2"/>
    <property type="match status" value="1"/>
</dbReference>
<dbReference type="PANTHER" id="PTHR43814">
    <property type="entry name" value="ARGININOSUCCINATE LYASE"/>
    <property type="match status" value="1"/>
</dbReference>
<keyword evidence="10" id="KW-1185">Reference proteome</keyword>
<dbReference type="InterPro" id="IPR008948">
    <property type="entry name" value="L-Aspartase-like"/>
</dbReference>
<accession>A0A7W3NHD1</accession>
<dbReference type="SUPFAM" id="SSF48557">
    <property type="entry name" value="L-aspartase-like"/>
    <property type="match status" value="1"/>
</dbReference>
<evidence type="ECO:0000259" key="7">
    <source>
        <dbReference type="Pfam" id="PF00206"/>
    </source>
</evidence>
<organism evidence="9 10">
    <name type="scientific">Priestia aryabhattai</name>
    <name type="common">Bacillus aryabhattai</name>
    <dbReference type="NCBI Taxonomy" id="412384"/>
    <lineage>
        <taxon>Bacteria</taxon>
        <taxon>Bacillati</taxon>
        <taxon>Bacillota</taxon>
        <taxon>Bacilli</taxon>
        <taxon>Bacillales</taxon>
        <taxon>Bacillaceae</taxon>
        <taxon>Priestia</taxon>
    </lineage>
</organism>
<comment type="caution">
    <text evidence="9">The sequence shown here is derived from an EMBL/GenBank/DDBJ whole genome shotgun (WGS) entry which is preliminary data.</text>
</comment>
<dbReference type="InterPro" id="IPR009049">
    <property type="entry name" value="Argininosuccinate_lyase"/>
</dbReference>
<keyword evidence="4 6" id="KW-0028">Amino-acid biosynthesis</keyword>
<dbReference type="FunFam" id="1.10.275.10:FF:000002">
    <property type="entry name" value="Argininosuccinate lyase"/>
    <property type="match status" value="1"/>
</dbReference>
<dbReference type="GO" id="GO:0005829">
    <property type="term" value="C:cytosol"/>
    <property type="evidence" value="ECO:0007669"/>
    <property type="project" value="TreeGrafter"/>
</dbReference>
<dbReference type="PRINTS" id="PR00149">
    <property type="entry name" value="FUMRATELYASE"/>
</dbReference>
<dbReference type="Gene3D" id="1.10.40.30">
    <property type="entry name" value="Fumarase/aspartase (C-terminal domain)"/>
    <property type="match status" value="1"/>
</dbReference>
<dbReference type="EC" id="4.3.2.1" evidence="2 6"/>
<comment type="similarity">
    <text evidence="6">Belongs to the lyase 1 family. Argininosuccinate lyase subfamily.</text>
</comment>
<comment type="subcellular location">
    <subcellularLocation>
        <location evidence="6">Cytoplasm</location>
    </subcellularLocation>
</comment>
<keyword evidence="3 6" id="KW-0055">Arginine biosynthesis</keyword>
<evidence type="ECO:0000256" key="6">
    <source>
        <dbReference type="HAMAP-Rule" id="MF_00006"/>
    </source>
</evidence>
<feature type="domain" description="Fumarate lyase N-terminal" evidence="7">
    <location>
        <begin position="6"/>
        <end position="299"/>
    </location>
</feature>
<dbReference type="FunFam" id="1.10.40.30:FF:000001">
    <property type="entry name" value="Argininosuccinate lyase"/>
    <property type="match status" value="1"/>
</dbReference>
<evidence type="ECO:0000256" key="3">
    <source>
        <dbReference type="ARBA" id="ARBA00022571"/>
    </source>
</evidence>
<dbReference type="InterPro" id="IPR000362">
    <property type="entry name" value="Fumarate_lyase_fam"/>
</dbReference>
<dbReference type="UniPathway" id="UPA00068">
    <property type="reaction ID" value="UER00114"/>
</dbReference>
<feature type="domain" description="Argininosuccinate lyase C-terminal" evidence="8">
    <location>
        <begin position="362"/>
        <end position="429"/>
    </location>
</feature>
<evidence type="ECO:0000256" key="2">
    <source>
        <dbReference type="ARBA" id="ARBA00012338"/>
    </source>
</evidence>